<dbReference type="GeneID" id="105441404"/>
<feature type="region of interest" description="Disordered" evidence="2">
    <location>
        <begin position="73"/>
        <end position="172"/>
    </location>
</feature>
<sequence length="221" mass="24015">MMLRLPDDTMLQTVPKCLPSSAFVPGKYVDEHIICRVPDCGKHLCKNGCCEETKVGYNCHCSSGFQGRHCDEQSTELSTTDTTTKRTTSPTTTMSDTTISQETTTSKSTELSTTDTTTKPTTSPTTTMSDTTISQETTTSKSTELSTTDTTTKRTTSPTTTMSDTTISQETTTSTRLDASVSLGMDLALQSSEMQSSHLLGGRPLGRFPVTFLPRQFWGIL</sequence>
<evidence type="ECO:0000256" key="1">
    <source>
        <dbReference type="PROSITE-ProRule" id="PRU00076"/>
    </source>
</evidence>
<keyword evidence="1" id="KW-1015">Disulfide bond</keyword>
<accession>A0A7M7PSQ4</accession>
<dbReference type="AlphaFoldDB" id="A0A7M7PSQ4"/>
<proteinExistence type="predicted"/>
<dbReference type="Gene3D" id="2.10.25.10">
    <property type="entry name" value="Laminin"/>
    <property type="match status" value="1"/>
</dbReference>
<evidence type="ECO:0000313" key="5">
    <source>
        <dbReference type="Proteomes" id="UP000007110"/>
    </source>
</evidence>
<feature type="disulfide bond" evidence="1">
    <location>
        <begin position="61"/>
        <end position="70"/>
    </location>
</feature>
<name>A0A7M7PSQ4_STRPU</name>
<dbReference type="InterPro" id="IPR000742">
    <property type="entry name" value="EGF"/>
</dbReference>
<keyword evidence="5" id="KW-1185">Reference proteome</keyword>
<keyword evidence="1" id="KW-0245">EGF-like domain</keyword>
<dbReference type="PROSITE" id="PS01186">
    <property type="entry name" value="EGF_2"/>
    <property type="match status" value="1"/>
</dbReference>
<reference evidence="5" key="1">
    <citation type="submission" date="2015-02" db="EMBL/GenBank/DDBJ databases">
        <title>Genome sequencing for Strongylocentrotus purpuratus.</title>
        <authorList>
            <person name="Murali S."/>
            <person name="Liu Y."/>
            <person name="Vee V."/>
            <person name="English A."/>
            <person name="Wang M."/>
            <person name="Skinner E."/>
            <person name="Han Y."/>
            <person name="Muzny D.M."/>
            <person name="Worley K.C."/>
            <person name="Gibbs R.A."/>
        </authorList>
    </citation>
    <scope>NUCLEOTIDE SEQUENCE</scope>
</reference>
<dbReference type="InParanoid" id="A0A7M7PSQ4"/>
<evidence type="ECO:0000256" key="2">
    <source>
        <dbReference type="SAM" id="MobiDB-lite"/>
    </source>
</evidence>
<dbReference type="PROSITE" id="PS00022">
    <property type="entry name" value="EGF_1"/>
    <property type="match status" value="1"/>
</dbReference>
<dbReference type="EnsemblMetazoa" id="XM_031000009">
    <property type="protein sequence ID" value="XP_030855869"/>
    <property type="gene ID" value="LOC105441404"/>
</dbReference>
<feature type="compositionally biased region" description="Low complexity" evidence="2">
    <location>
        <begin position="75"/>
        <end position="172"/>
    </location>
</feature>
<feature type="domain" description="EGF-like" evidence="3">
    <location>
        <begin position="36"/>
        <end position="71"/>
    </location>
</feature>
<dbReference type="OMA" id="DEHIICR"/>
<evidence type="ECO:0000259" key="3">
    <source>
        <dbReference type="PROSITE" id="PS50026"/>
    </source>
</evidence>
<organism evidence="4 5">
    <name type="scientific">Strongylocentrotus purpuratus</name>
    <name type="common">Purple sea urchin</name>
    <dbReference type="NCBI Taxonomy" id="7668"/>
    <lineage>
        <taxon>Eukaryota</taxon>
        <taxon>Metazoa</taxon>
        <taxon>Echinodermata</taxon>
        <taxon>Eleutherozoa</taxon>
        <taxon>Echinozoa</taxon>
        <taxon>Echinoidea</taxon>
        <taxon>Euechinoidea</taxon>
        <taxon>Echinacea</taxon>
        <taxon>Camarodonta</taxon>
        <taxon>Echinidea</taxon>
        <taxon>Strongylocentrotidae</taxon>
        <taxon>Strongylocentrotus</taxon>
    </lineage>
</organism>
<dbReference type="SUPFAM" id="SSF57196">
    <property type="entry name" value="EGF/Laminin"/>
    <property type="match status" value="1"/>
</dbReference>
<dbReference type="PROSITE" id="PS50026">
    <property type="entry name" value="EGF_3"/>
    <property type="match status" value="1"/>
</dbReference>
<protein>
    <recommendedName>
        <fullName evidence="3">EGF-like domain-containing protein</fullName>
    </recommendedName>
</protein>
<evidence type="ECO:0000313" key="4">
    <source>
        <dbReference type="EnsemblMetazoa" id="XP_030855869"/>
    </source>
</evidence>
<reference evidence="4" key="2">
    <citation type="submission" date="2021-01" db="UniProtKB">
        <authorList>
            <consortium name="EnsemblMetazoa"/>
        </authorList>
    </citation>
    <scope>IDENTIFICATION</scope>
</reference>
<dbReference type="RefSeq" id="XP_030855869.1">
    <property type="nucleotide sequence ID" value="XM_031000009.1"/>
</dbReference>
<feature type="disulfide bond" evidence="1">
    <location>
        <begin position="40"/>
        <end position="50"/>
    </location>
</feature>
<dbReference type="Proteomes" id="UP000007110">
    <property type="component" value="Unassembled WGS sequence"/>
</dbReference>
<dbReference type="CDD" id="cd00054">
    <property type="entry name" value="EGF_CA"/>
    <property type="match status" value="1"/>
</dbReference>
<dbReference type="KEGG" id="spu:105441404"/>
<comment type="caution">
    <text evidence="1">Lacks conserved residue(s) required for the propagation of feature annotation.</text>
</comment>